<dbReference type="FunFam" id="3.90.950.10:FF:000001">
    <property type="entry name" value="dITP/XTP pyrophosphatase"/>
    <property type="match status" value="1"/>
</dbReference>
<proteinExistence type="inferred from homology"/>
<reference evidence="12 13" key="1">
    <citation type="submission" date="2017-02" db="EMBL/GenBank/DDBJ databases">
        <authorList>
            <person name="Peterson S.W."/>
        </authorList>
    </citation>
    <scope>NUCLEOTIDE SEQUENCE [LARGE SCALE GENOMIC DNA]</scope>
    <source>
        <strain evidence="12 13">ATCC BAA-908</strain>
    </source>
</reference>
<keyword evidence="4 10" id="KW-0547">Nucleotide-binding</keyword>
<dbReference type="GO" id="GO:0035870">
    <property type="term" value="F:dITP diphosphatase activity"/>
    <property type="evidence" value="ECO:0007669"/>
    <property type="project" value="UniProtKB-UniRule"/>
</dbReference>
<dbReference type="NCBIfam" id="TIGR00042">
    <property type="entry name" value="RdgB/HAM1 family non-canonical purine NTP pyrophosphatase"/>
    <property type="match status" value="1"/>
</dbReference>
<dbReference type="Proteomes" id="UP000190423">
    <property type="component" value="Unassembled WGS sequence"/>
</dbReference>
<evidence type="ECO:0000256" key="3">
    <source>
        <dbReference type="ARBA" id="ARBA00022723"/>
    </source>
</evidence>
<feature type="binding site" evidence="10">
    <location>
        <begin position="7"/>
        <end position="12"/>
    </location>
    <ligand>
        <name>substrate</name>
    </ligand>
</feature>
<comment type="caution">
    <text evidence="10">Lacks conserved residue(s) required for the propagation of feature annotation.</text>
</comment>
<feature type="binding site" evidence="10">
    <location>
        <position position="67"/>
    </location>
    <ligand>
        <name>Mg(2+)</name>
        <dbReference type="ChEBI" id="CHEBI:18420"/>
    </ligand>
</feature>
<comment type="cofactor">
    <cofactor evidence="10">
        <name>Mg(2+)</name>
        <dbReference type="ChEBI" id="CHEBI:18420"/>
    </cofactor>
    <text evidence="10">Binds 1 Mg(2+) ion per subunit.</text>
</comment>
<evidence type="ECO:0000256" key="1">
    <source>
        <dbReference type="ARBA" id="ARBA00008023"/>
    </source>
</evidence>
<dbReference type="GO" id="GO:0036222">
    <property type="term" value="F:XTP diphosphatase activity"/>
    <property type="evidence" value="ECO:0007669"/>
    <property type="project" value="UniProtKB-UniRule"/>
</dbReference>
<keyword evidence="5 10" id="KW-0378">Hydrolase</keyword>
<feature type="binding site" evidence="10">
    <location>
        <position position="68"/>
    </location>
    <ligand>
        <name>substrate</name>
    </ligand>
</feature>
<comment type="function">
    <text evidence="10">Pyrophosphatase that catalyzes the hydrolysis of nucleoside triphosphates to their monophosphate derivatives, with a high preference for the non-canonical purine nucleotides XTP (xanthosine triphosphate), dITP (deoxyinosine triphosphate) and ITP. Seems to function as a house-cleaning enzyme that removes non-canonical purine nucleotides from the nucleotide pool, thus preventing their incorporation into DNA/RNA and avoiding chromosomal lesions.</text>
</comment>
<comment type="catalytic activity">
    <reaction evidence="9 10">
        <text>XTP + H2O = XMP + diphosphate + H(+)</text>
        <dbReference type="Rhea" id="RHEA:28610"/>
        <dbReference type="ChEBI" id="CHEBI:15377"/>
        <dbReference type="ChEBI" id="CHEBI:15378"/>
        <dbReference type="ChEBI" id="CHEBI:33019"/>
        <dbReference type="ChEBI" id="CHEBI:57464"/>
        <dbReference type="ChEBI" id="CHEBI:61314"/>
        <dbReference type="EC" id="3.6.1.66"/>
    </reaction>
</comment>
<feature type="binding site" evidence="10">
    <location>
        <begin position="201"/>
        <end position="202"/>
    </location>
    <ligand>
        <name>substrate</name>
    </ligand>
</feature>
<dbReference type="Pfam" id="PF01725">
    <property type="entry name" value="Ham1p_like"/>
    <property type="match status" value="1"/>
</dbReference>
<evidence type="ECO:0000256" key="9">
    <source>
        <dbReference type="ARBA" id="ARBA00052017"/>
    </source>
</evidence>
<evidence type="ECO:0000256" key="5">
    <source>
        <dbReference type="ARBA" id="ARBA00022801"/>
    </source>
</evidence>
<gene>
    <name evidence="12" type="ORF">SAMN02745149_01086</name>
</gene>
<comment type="similarity">
    <text evidence="1 10 11">Belongs to the HAM1 NTPase family.</text>
</comment>
<keyword evidence="6 10" id="KW-0460">Magnesium</keyword>
<dbReference type="HAMAP" id="MF_01405">
    <property type="entry name" value="Non_canon_purine_NTPase"/>
    <property type="match status" value="1"/>
</dbReference>
<organism evidence="12 13">
    <name type="scientific">Treponema porcinum</name>
    <dbReference type="NCBI Taxonomy" id="261392"/>
    <lineage>
        <taxon>Bacteria</taxon>
        <taxon>Pseudomonadati</taxon>
        <taxon>Spirochaetota</taxon>
        <taxon>Spirochaetia</taxon>
        <taxon>Spirochaetales</taxon>
        <taxon>Treponemataceae</taxon>
        <taxon>Treponema</taxon>
    </lineage>
</organism>
<keyword evidence="13" id="KW-1185">Reference proteome</keyword>
<dbReference type="PANTHER" id="PTHR11067:SF9">
    <property type="entry name" value="INOSINE TRIPHOSPHATE PYROPHOSPHATASE"/>
    <property type="match status" value="1"/>
</dbReference>
<evidence type="ECO:0000256" key="11">
    <source>
        <dbReference type="RuleBase" id="RU003781"/>
    </source>
</evidence>
<dbReference type="GO" id="GO:0046872">
    <property type="term" value="F:metal ion binding"/>
    <property type="evidence" value="ECO:0007669"/>
    <property type="project" value="UniProtKB-KW"/>
</dbReference>
<keyword evidence="3 10" id="KW-0479">Metal-binding</keyword>
<dbReference type="PANTHER" id="PTHR11067">
    <property type="entry name" value="INOSINE TRIPHOSPHATE PYROPHOSPHATASE/HAM1 PROTEIN"/>
    <property type="match status" value="1"/>
</dbReference>
<evidence type="ECO:0000256" key="7">
    <source>
        <dbReference type="ARBA" id="ARBA00023080"/>
    </source>
</evidence>
<dbReference type="GO" id="GO:0017111">
    <property type="term" value="F:ribonucleoside triphosphate phosphatase activity"/>
    <property type="evidence" value="ECO:0007669"/>
    <property type="project" value="InterPro"/>
</dbReference>
<comment type="subunit">
    <text evidence="2 10">Homodimer.</text>
</comment>
<evidence type="ECO:0000256" key="4">
    <source>
        <dbReference type="ARBA" id="ARBA00022741"/>
    </source>
</evidence>
<evidence type="ECO:0000313" key="12">
    <source>
        <dbReference type="EMBL" id="SJZ39492.1"/>
    </source>
</evidence>
<evidence type="ECO:0000256" key="10">
    <source>
        <dbReference type="HAMAP-Rule" id="MF_01405"/>
    </source>
</evidence>
<dbReference type="InterPro" id="IPR029001">
    <property type="entry name" value="ITPase-like_fam"/>
</dbReference>
<comment type="catalytic activity">
    <reaction evidence="10">
        <text>ITP + H2O = IMP + diphosphate + H(+)</text>
        <dbReference type="Rhea" id="RHEA:29399"/>
        <dbReference type="ChEBI" id="CHEBI:15377"/>
        <dbReference type="ChEBI" id="CHEBI:15378"/>
        <dbReference type="ChEBI" id="CHEBI:33019"/>
        <dbReference type="ChEBI" id="CHEBI:58053"/>
        <dbReference type="ChEBI" id="CHEBI:61402"/>
        <dbReference type="EC" id="3.6.1.66"/>
    </reaction>
</comment>
<dbReference type="EMBL" id="FUWG01000007">
    <property type="protein sequence ID" value="SJZ39492.1"/>
    <property type="molecule type" value="Genomic_DNA"/>
</dbReference>
<dbReference type="RefSeq" id="WP_078933004.1">
    <property type="nucleotide sequence ID" value="NZ_FUWG01000007.1"/>
</dbReference>
<feature type="binding site" evidence="10">
    <location>
        <begin position="173"/>
        <end position="176"/>
    </location>
    <ligand>
        <name>substrate</name>
    </ligand>
</feature>
<accession>A0A1T4KAR4</accession>
<dbReference type="InterPro" id="IPR002637">
    <property type="entry name" value="RdgB/HAM1"/>
</dbReference>
<protein>
    <recommendedName>
        <fullName evidence="10">dITP/XTP pyrophosphatase</fullName>
        <ecNumber evidence="10">3.6.1.66</ecNumber>
    </recommendedName>
    <alternativeName>
        <fullName evidence="10">Non-canonical purine NTP pyrophosphatase</fullName>
    </alternativeName>
    <alternativeName>
        <fullName evidence="10">Non-standard purine NTP pyrophosphatase</fullName>
    </alternativeName>
    <alternativeName>
        <fullName evidence="10">Nucleoside-triphosphate diphosphatase</fullName>
    </alternativeName>
    <alternativeName>
        <fullName evidence="10">Nucleoside-triphosphate pyrophosphatase</fullName>
        <shortName evidence="10">NTPase</shortName>
    </alternativeName>
</protein>
<dbReference type="GO" id="GO:0009117">
    <property type="term" value="P:nucleotide metabolic process"/>
    <property type="evidence" value="ECO:0007669"/>
    <property type="project" value="UniProtKB-KW"/>
</dbReference>
<dbReference type="GO" id="GO:0005829">
    <property type="term" value="C:cytosol"/>
    <property type="evidence" value="ECO:0007669"/>
    <property type="project" value="TreeGrafter"/>
</dbReference>
<sequence length="219" mass="23836">MKIYLATGNLNKKKEMTQILSGHTIITPKDEGIDFNPVENGTTFYENSIIKAKALYEIVHCPVIADDSGITADALCGIPGIYSSRYAGPEFPKGRPDGTKIPQDEQNRLLIAQLNNALAAGADTSRLKNGPRSAHYTCAMVLYLGNDRVFISQETMEGTIVEKIEDAAGTGGFGYDPIFFLPQYNKTAAQLTAEEKNAISHRGKATRALVRIINGIENI</sequence>
<name>A0A1T4KAR4_TREPO</name>
<dbReference type="GO" id="GO:0036220">
    <property type="term" value="F:ITP diphosphatase activity"/>
    <property type="evidence" value="ECO:0007669"/>
    <property type="project" value="UniProtKB-UniRule"/>
</dbReference>
<keyword evidence="7 10" id="KW-0546">Nucleotide metabolism</keyword>
<dbReference type="Gene3D" id="3.90.950.10">
    <property type="match status" value="1"/>
</dbReference>
<dbReference type="OrthoDB" id="9807456at2"/>
<dbReference type="AlphaFoldDB" id="A0A1T4KAR4"/>
<evidence type="ECO:0000256" key="6">
    <source>
        <dbReference type="ARBA" id="ARBA00022842"/>
    </source>
</evidence>
<comment type="catalytic activity">
    <reaction evidence="8 10">
        <text>dITP + H2O = dIMP + diphosphate + H(+)</text>
        <dbReference type="Rhea" id="RHEA:28342"/>
        <dbReference type="ChEBI" id="CHEBI:15377"/>
        <dbReference type="ChEBI" id="CHEBI:15378"/>
        <dbReference type="ChEBI" id="CHEBI:33019"/>
        <dbReference type="ChEBI" id="CHEBI:61194"/>
        <dbReference type="ChEBI" id="CHEBI:61382"/>
        <dbReference type="EC" id="3.6.1.66"/>
    </reaction>
</comment>
<dbReference type="CDD" id="cd00515">
    <property type="entry name" value="HAM1"/>
    <property type="match status" value="1"/>
</dbReference>
<dbReference type="EC" id="3.6.1.66" evidence="10"/>
<feature type="binding site" evidence="10">
    <location>
        <position position="196"/>
    </location>
    <ligand>
        <name>substrate</name>
    </ligand>
</feature>
<dbReference type="SUPFAM" id="SSF52972">
    <property type="entry name" value="ITPase-like"/>
    <property type="match status" value="1"/>
</dbReference>
<dbReference type="GO" id="GO:0009146">
    <property type="term" value="P:purine nucleoside triphosphate catabolic process"/>
    <property type="evidence" value="ECO:0007669"/>
    <property type="project" value="UniProtKB-UniRule"/>
</dbReference>
<dbReference type="InterPro" id="IPR020922">
    <property type="entry name" value="dITP/XTP_pyrophosphatase"/>
</dbReference>
<evidence type="ECO:0000313" key="13">
    <source>
        <dbReference type="Proteomes" id="UP000190423"/>
    </source>
</evidence>
<dbReference type="STRING" id="261392.SAMN02745149_01086"/>
<dbReference type="GeneID" id="78316384"/>
<evidence type="ECO:0000256" key="8">
    <source>
        <dbReference type="ARBA" id="ARBA00051875"/>
    </source>
</evidence>
<evidence type="ECO:0000256" key="2">
    <source>
        <dbReference type="ARBA" id="ARBA00011738"/>
    </source>
</evidence>
<dbReference type="GO" id="GO:0000166">
    <property type="term" value="F:nucleotide binding"/>
    <property type="evidence" value="ECO:0007669"/>
    <property type="project" value="UniProtKB-KW"/>
</dbReference>
<feature type="active site" description="Proton acceptor" evidence="10">
    <location>
        <position position="67"/>
    </location>
</feature>